<evidence type="ECO:0000256" key="7">
    <source>
        <dbReference type="PIRSR" id="PIRSR609662-50"/>
    </source>
</evidence>
<dbReference type="GO" id="GO:0005975">
    <property type="term" value="P:carbohydrate metabolic process"/>
    <property type="evidence" value="ECO:0007669"/>
    <property type="project" value="InterPro"/>
</dbReference>
<dbReference type="GO" id="GO:0000036">
    <property type="term" value="F:acyl carrier activity"/>
    <property type="evidence" value="ECO:0007669"/>
    <property type="project" value="UniProtKB-UniRule"/>
</dbReference>
<comment type="similarity">
    <text evidence="5">Belongs to the MdcC family.</text>
</comment>
<dbReference type="PROSITE" id="PS50980">
    <property type="entry name" value="COA_CT_NTER"/>
    <property type="match status" value="1"/>
</dbReference>
<dbReference type="STRING" id="947033.Lste_0363"/>
<dbReference type="GO" id="GO:2001295">
    <property type="term" value="P:malonyl-CoA biosynthetic process"/>
    <property type="evidence" value="ECO:0007669"/>
    <property type="project" value="TreeGrafter"/>
</dbReference>
<evidence type="ECO:0000313" key="10">
    <source>
        <dbReference type="Proteomes" id="UP000054926"/>
    </source>
</evidence>
<dbReference type="NCBIfam" id="TIGR03133">
    <property type="entry name" value="malonate_beta"/>
    <property type="match status" value="1"/>
</dbReference>
<dbReference type="OrthoDB" id="5502755at2"/>
<dbReference type="EMBL" id="LNYY01000005">
    <property type="protein sequence ID" value="KTD71039.1"/>
    <property type="molecule type" value="Genomic_DNA"/>
</dbReference>
<dbReference type="InterPro" id="IPR029045">
    <property type="entry name" value="ClpP/crotonase-like_dom_sf"/>
</dbReference>
<evidence type="ECO:0000256" key="3">
    <source>
        <dbReference type="ARBA" id="ARBA00022553"/>
    </source>
</evidence>
<dbReference type="InterPro" id="IPR023439">
    <property type="entry name" value="Mal_deCO2ase/Cit_lyase_ACP"/>
</dbReference>
<dbReference type="PANTHER" id="PTHR42995">
    <property type="entry name" value="ACETYL-COENZYME A CARBOXYLASE CARBOXYL TRANSFERASE SUBUNIT BETA, CHLOROPLASTIC"/>
    <property type="match status" value="1"/>
</dbReference>
<name>A0A0W0ZP90_9GAMM</name>
<dbReference type="Pfam" id="PF01039">
    <property type="entry name" value="Carboxyl_trans"/>
    <property type="match status" value="1"/>
</dbReference>
<dbReference type="PANTHER" id="PTHR42995:SF1">
    <property type="entry name" value="MALONATE DECARBOXYLASE BETA SUBUNIT"/>
    <property type="match status" value="1"/>
</dbReference>
<feature type="modified residue" description="O-(phosphoribosyl dephospho-coenzyme A)serine" evidence="5 7">
    <location>
        <position position="27"/>
    </location>
</feature>
<keyword evidence="2 5" id="KW-0963">Cytoplasm</keyword>
<dbReference type="PATRIC" id="fig|947033.5.peg.390"/>
<dbReference type="HAMAP" id="MF_00710">
    <property type="entry name" value="Malonate_deCO2ase_dsu"/>
    <property type="match status" value="1"/>
</dbReference>
<gene>
    <name evidence="5" type="primary">mdcC</name>
    <name evidence="9" type="ORF">Lste_0363</name>
</gene>
<dbReference type="SUPFAM" id="SSF52096">
    <property type="entry name" value="ClpP/crotonase"/>
    <property type="match status" value="1"/>
</dbReference>
<evidence type="ECO:0000256" key="5">
    <source>
        <dbReference type="HAMAP-Rule" id="MF_00710"/>
    </source>
</evidence>
<keyword evidence="10" id="KW-1185">Reference proteome</keyword>
<accession>A0A0W0ZP90</accession>
<dbReference type="GO" id="GO:0005737">
    <property type="term" value="C:cytoplasm"/>
    <property type="evidence" value="ECO:0007669"/>
    <property type="project" value="UniProtKB-SubCell"/>
</dbReference>
<keyword evidence="4" id="KW-0808">Transferase</keyword>
<dbReference type="Gene3D" id="3.90.226.10">
    <property type="entry name" value="2-enoyl-CoA Hydratase, Chain A, domain 1"/>
    <property type="match status" value="1"/>
</dbReference>
<feature type="domain" description="CoA carboxyltransferase N-terminal" evidence="8">
    <location>
        <begin position="79"/>
        <end position="339"/>
    </location>
</feature>
<evidence type="ECO:0000313" key="9">
    <source>
        <dbReference type="EMBL" id="KTD71039.1"/>
    </source>
</evidence>
<organism evidence="9 10">
    <name type="scientific">Legionella steelei</name>
    <dbReference type="NCBI Taxonomy" id="947033"/>
    <lineage>
        <taxon>Bacteria</taxon>
        <taxon>Pseudomonadati</taxon>
        <taxon>Pseudomonadota</taxon>
        <taxon>Gammaproteobacteria</taxon>
        <taxon>Legionellales</taxon>
        <taxon>Legionellaceae</taxon>
        <taxon>Legionella</taxon>
    </lineage>
</organism>
<dbReference type="AlphaFoldDB" id="A0A0W0ZP90"/>
<comment type="PTM">
    <text evidence="5 7">Covalently binds the prosthetic group of malonate decarboxylase.</text>
</comment>
<dbReference type="Proteomes" id="UP000054926">
    <property type="component" value="Unassembled WGS sequence"/>
</dbReference>
<reference evidence="9 10" key="1">
    <citation type="submission" date="2015-11" db="EMBL/GenBank/DDBJ databases">
        <title>Genomic analysis of 38 Legionella species identifies large and diverse effector repertoires.</title>
        <authorList>
            <person name="Burstein D."/>
            <person name="Amaro F."/>
            <person name="Zusman T."/>
            <person name="Lifshitz Z."/>
            <person name="Cohen O."/>
            <person name="Gilbert J.A."/>
            <person name="Pupko T."/>
            <person name="Shuman H.A."/>
            <person name="Segal G."/>
        </authorList>
    </citation>
    <scope>NUCLEOTIDE SEQUENCE [LARGE SCALE GENOMIC DNA]</scope>
    <source>
        <strain evidence="9 10">IMVS3376</strain>
    </source>
</reference>
<proteinExistence type="inferred from homology"/>
<keyword evidence="3 5" id="KW-0597">Phosphoprotein</keyword>
<comment type="function">
    <text evidence="5">Subunit of malonate decarboxylase, it is an acyl carrier protein to which acetyl and malonyl thioester residues are bound via a 2'-(5''-phosphoribosyl)-3'-dephospho-CoA prosthetic group and turn over during the catalytic mechanism.</text>
</comment>
<dbReference type="NCBIfam" id="NF005530">
    <property type="entry name" value="PRK07189.1"/>
    <property type="match status" value="1"/>
</dbReference>
<dbReference type="Pfam" id="PF06857">
    <property type="entry name" value="ACP"/>
    <property type="match status" value="1"/>
</dbReference>
<comment type="subcellular location">
    <subcellularLocation>
        <location evidence="1 5">Cytoplasm</location>
    </subcellularLocation>
</comment>
<dbReference type="GO" id="GO:0003989">
    <property type="term" value="F:acetyl-CoA carboxylase activity"/>
    <property type="evidence" value="ECO:0007669"/>
    <property type="project" value="TreeGrafter"/>
</dbReference>
<evidence type="ECO:0000259" key="8">
    <source>
        <dbReference type="PROSITE" id="PS50980"/>
    </source>
</evidence>
<dbReference type="NCBIfam" id="TIGR03130">
    <property type="entry name" value="malonate_delta"/>
    <property type="match status" value="1"/>
</dbReference>
<evidence type="ECO:0000256" key="4">
    <source>
        <dbReference type="ARBA" id="ARBA00022679"/>
    </source>
</evidence>
<evidence type="ECO:0000256" key="6">
    <source>
        <dbReference type="NCBIfam" id="TIGR03130"/>
    </source>
</evidence>
<dbReference type="InterPro" id="IPR009662">
    <property type="entry name" value="Malonate_deCO2ase_dsu"/>
</dbReference>
<comment type="caution">
    <text evidence="9">The sequence shown here is derived from an EMBL/GenBank/DDBJ whole genome shotgun (WGS) entry which is preliminary data.</text>
</comment>
<protein>
    <recommendedName>
        <fullName evidence="5 6">Malonate decarboxylase acyl carrier protein</fullName>
    </recommendedName>
    <alternativeName>
        <fullName evidence="5">Malonate decarboxylase subunit delta</fullName>
    </alternativeName>
</protein>
<dbReference type="RefSeq" id="WP_058509375.1">
    <property type="nucleotide sequence ID" value="NZ_DAIOMV010000003.1"/>
</dbReference>
<sequence>MEHMEFRFTLSGERLQGKKTVCGVVGSGNLEVIIETNTTAETIFNIQTAVEHYKPVWKMVIGDFVSQHQPIGLQFTLNDNGATPAVVLLRLSQALDEFYGNCKIGSNYEELDARERIQVIFDEDSFTEWLADEKLYSPYLAALNLPGEADDGVVIGSALLQKSKVLVAAQQKDFMGGAVGEIHGAKLTGLFKAAVATQAKAVVLLIDSGGVRLHEANAGEIAISEAIRSIFEARHHGITTIGVICGKNGAFGGMGIISACLDYLVINETGRIGVSGPEVIQAVAGIEAFNAQDRALVWRVYGGKTRYLQDIAQNYVGSNVAEIRTQLIAALDKNLPLNLSSVKQKQALLKKRFQETQGYQEQGTYLRHVAPNYAATLFDMDEQEFLQAAKNIKKKL</sequence>
<dbReference type="InterPro" id="IPR011762">
    <property type="entry name" value="COA_CT_N"/>
</dbReference>
<dbReference type="GO" id="GO:0016831">
    <property type="term" value="F:carboxy-lyase activity"/>
    <property type="evidence" value="ECO:0007669"/>
    <property type="project" value="InterPro"/>
</dbReference>
<evidence type="ECO:0000256" key="1">
    <source>
        <dbReference type="ARBA" id="ARBA00004496"/>
    </source>
</evidence>
<dbReference type="GO" id="GO:0016740">
    <property type="term" value="F:transferase activity"/>
    <property type="evidence" value="ECO:0007669"/>
    <property type="project" value="UniProtKB-KW"/>
</dbReference>
<dbReference type="InterPro" id="IPR034733">
    <property type="entry name" value="AcCoA_carboxyl_beta"/>
</dbReference>
<evidence type="ECO:0000256" key="2">
    <source>
        <dbReference type="ARBA" id="ARBA00022490"/>
    </source>
</evidence>
<dbReference type="InterPro" id="IPR017556">
    <property type="entry name" value="Malonate_beta"/>
</dbReference>